<reference evidence="1 2" key="1">
    <citation type="journal article" date="2005" name="Nat. Biotechnol.">
        <title>Complete genome sequence of the acetic acid bacterium Gluconobacter oxydans.</title>
        <authorList>
            <person name="Prust C."/>
            <person name="Hoffmeister M."/>
            <person name="Liesegang H."/>
            <person name="Wiezer A."/>
            <person name="Fricke W.F."/>
            <person name="Ehrenreich A."/>
            <person name="Gottschalk G."/>
            <person name="Deppenmeier U."/>
        </authorList>
    </citation>
    <scope>NUCLEOTIDE SEQUENCE [LARGE SCALE GENOMIC DNA]</scope>
    <source>
        <strain evidence="1 2">621H</strain>
    </source>
</reference>
<dbReference type="AlphaFoldDB" id="Q5FPV0"/>
<evidence type="ECO:0000313" key="1">
    <source>
        <dbReference type="EMBL" id="AAW61596.1"/>
    </source>
</evidence>
<name>Q5FPV0_GLUOX</name>
<dbReference type="KEGG" id="gox:GOX1858"/>
<accession>Q5FPV0</accession>
<keyword evidence="2" id="KW-1185">Reference proteome</keyword>
<proteinExistence type="predicted"/>
<dbReference type="EMBL" id="CP000009">
    <property type="protein sequence ID" value="AAW61596.1"/>
    <property type="molecule type" value="Genomic_DNA"/>
</dbReference>
<dbReference type="HOGENOM" id="CLU_1530429_0_0_5"/>
<dbReference type="STRING" id="290633.GOX1858"/>
<dbReference type="Proteomes" id="UP000006375">
    <property type="component" value="Chromosome"/>
</dbReference>
<evidence type="ECO:0000313" key="2">
    <source>
        <dbReference type="Proteomes" id="UP000006375"/>
    </source>
</evidence>
<gene>
    <name evidence="1" type="ordered locus">GOX1858</name>
</gene>
<protein>
    <submittedName>
        <fullName evidence="1">Uncharacterized protein</fullName>
    </submittedName>
</protein>
<sequence length="175" mass="18094">MTQMPGARTGTGPLERSEDFLDQVVADAEAGAGFDGAGESGIEDVRDEIVVRYRLDWSLLGRGLIGGLAAVILLGVGEGGVELLQEVCDLLLFGLEGEGEFAQVEGPFAGLHVATLGGGLHLGPQGLKGLGGLLGLLLELVVGLLDRLDVHDGSSFKDTGVLIPPGNESLHPFQQ</sequence>
<organism evidence="1 2">
    <name type="scientific">Gluconobacter oxydans (strain 621H)</name>
    <name type="common">Gluconobacter suboxydans</name>
    <dbReference type="NCBI Taxonomy" id="290633"/>
    <lineage>
        <taxon>Bacteria</taxon>
        <taxon>Pseudomonadati</taxon>
        <taxon>Pseudomonadota</taxon>
        <taxon>Alphaproteobacteria</taxon>
        <taxon>Acetobacterales</taxon>
        <taxon>Acetobacteraceae</taxon>
        <taxon>Gluconobacter</taxon>
    </lineage>
</organism>